<comment type="subcellular location">
    <subcellularLocation>
        <location evidence="1">Nucleus</location>
    </subcellularLocation>
</comment>
<dbReference type="InterPro" id="IPR036864">
    <property type="entry name" value="Zn2-C6_fun-type_DNA-bd_sf"/>
</dbReference>
<dbReference type="InterPro" id="IPR050815">
    <property type="entry name" value="TF_fung"/>
</dbReference>
<keyword evidence="2" id="KW-0479">Metal-binding</keyword>
<dbReference type="PANTHER" id="PTHR47338:SF7">
    <property type="entry name" value="ZN(II)2CYS6 TRANSCRIPTION FACTOR (EUROFUNG)"/>
    <property type="match status" value="1"/>
</dbReference>
<dbReference type="GO" id="GO:0006351">
    <property type="term" value="P:DNA-templated transcription"/>
    <property type="evidence" value="ECO:0007669"/>
    <property type="project" value="InterPro"/>
</dbReference>
<dbReference type="Pfam" id="PF00172">
    <property type="entry name" value="Zn_clus"/>
    <property type="match status" value="1"/>
</dbReference>
<dbReference type="EMBL" id="MU003794">
    <property type="protein sequence ID" value="KAF2720948.1"/>
    <property type="molecule type" value="Genomic_DNA"/>
</dbReference>
<dbReference type="GO" id="GO:0005634">
    <property type="term" value="C:nucleus"/>
    <property type="evidence" value="ECO:0007669"/>
    <property type="project" value="UniProtKB-SubCell"/>
</dbReference>
<name>A0A9P4Q5H7_9PEZI</name>
<evidence type="ECO:0000313" key="9">
    <source>
        <dbReference type="Proteomes" id="UP000799441"/>
    </source>
</evidence>
<accession>A0A9P4Q5H7</accession>
<keyword evidence="5" id="KW-0539">Nucleus</keyword>
<gene>
    <name evidence="8" type="ORF">K431DRAFT_225285</name>
</gene>
<dbReference type="GO" id="GO:0000981">
    <property type="term" value="F:DNA-binding transcription factor activity, RNA polymerase II-specific"/>
    <property type="evidence" value="ECO:0007669"/>
    <property type="project" value="InterPro"/>
</dbReference>
<keyword evidence="3" id="KW-0805">Transcription regulation</keyword>
<dbReference type="PANTHER" id="PTHR47338">
    <property type="entry name" value="ZN(II)2CYS6 TRANSCRIPTION FACTOR (EUROFUNG)-RELATED"/>
    <property type="match status" value="1"/>
</dbReference>
<dbReference type="PROSITE" id="PS50048">
    <property type="entry name" value="ZN2_CY6_FUNGAL_2"/>
    <property type="match status" value="1"/>
</dbReference>
<organism evidence="8 9">
    <name type="scientific">Polychaeton citri CBS 116435</name>
    <dbReference type="NCBI Taxonomy" id="1314669"/>
    <lineage>
        <taxon>Eukaryota</taxon>
        <taxon>Fungi</taxon>
        <taxon>Dikarya</taxon>
        <taxon>Ascomycota</taxon>
        <taxon>Pezizomycotina</taxon>
        <taxon>Dothideomycetes</taxon>
        <taxon>Dothideomycetidae</taxon>
        <taxon>Capnodiales</taxon>
        <taxon>Capnodiaceae</taxon>
        <taxon>Polychaeton</taxon>
    </lineage>
</organism>
<dbReference type="CDD" id="cd12148">
    <property type="entry name" value="fungal_TF_MHR"/>
    <property type="match status" value="1"/>
</dbReference>
<dbReference type="Pfam" id="PF04082">
    <property type="entry name" value="Fungal_trans"/>
    <property type="match status" value="1"/>
</dbReference>
<protein>
    <recommendedName>
        <fullName evidence="7">Zn(2)-C6 fungal-type domain-containing protein</fullName>
    </recommendedName>
</protein>
<dbReference type="GO" id="GO:0003677">
    <property type="term" value="F:DNA binding"/>
    <property type="evidence" value="ECO:0007669"/>
    <property type="project" value="InterPro"/>
</dbReference>
<feature type="domain" description="Zn(2)-C6 fungal-type" evidence="7">
    <location>
        <begin position="72"/>
        <end position="101"/>
    </location>
</feature>
<dbReference type="InterPro" id="IPR001138">
    <property type="entry name" value="Zn2Cys6_DnaBD"/>
</dbReference>
<evidence type="ECO:0000256" key="6">
    <source>
        <dbReference type="SAM" id="MobiDB-lite"/>
    </source>
</evidence>
<keyword evidence="4" id="KW-0804">Transcription</keyword>
<evidence type="ECO:0000256" key="4">
    <source>
        <dbReference type="ARBA" id="ARBA00023163"/>
    </source>
</evidence>
<dbReference type="AlphaFoldDB" id="A0A9P4Q5H7"/>
<evidence type="ECO:0000259" key="7">
    <source>
        <dbReference type="PROSITE" id="PS50048"/>
    </source>
</evidence>
<dbReference type="CDD" id="cd00067">
    <property type="entry name" value="GAL4"/>
    <property type="match status" value="1"/>
</dbReference>
<evidence type="ECO:0000256" key="2">
    <source>
        <dbReference type="ARBA" id="ARBA00022723"/>
    </source>
</evidence>
<feature type="region of interest" description="Disordered" evidence="6">
    <location>
        <begin position="575"/>
        <end position="604"/>
    </location>
</feature>
<dbReference type="Proteomes" id="UP000799441">
    <property type="component" value="Unassembled WGS sequence"/>
</dbReference>
<evidence type="ECO:0000256" key="1">
    <source>
        <dbReference type="ARBA" id="ARBA00004123"/>
    </source>
</evidence>
<evidence type="ECO:0000256" key="3">
    <source>
        <dbReference type="ARBA" id="ARBA00023015"/>
    </source>
</evidence>
<dbReference type="GO" id="GO:0008270">
    <property type="term" value="F:zinc ion binding"/>
    <property type="evidence" value="ECO:0007669"/>
    <property type="project" value="InterPro"/>
</dbReference>
<proteinExistence type="predicted"/>
<keyword evidence="9" id="KW-1185">Reference proteome</keyword>
<dbReference type="SUPFAM" id="SSF57701">
    <property type="entry name" value="Zn2/Cys6 DNA-binding domain"/>
    <property type="match status" value="1"/>
</dbReference>
<comment type="caution">
    <text evidence="8">The sequence shown here is derived from an EMBL/GenBank/DDBJ whole genome shotgun (WGS) entry which is preliminary data.</text>
</comment>
<sequence>MTEEAVADAVVASTESGKRRSQSCKQCRARKRLEFRCSFIDNTWEFPTSGEDGASPHELTQGGTKRRRILKACQACHALKAKCSGEEPCNRCRQHKHECVYLPSQRDRTRLPGGVDVSHRPYPTRVDPTPEVTMHGRGVERMSVEVSTPGTSASELPRCVDDLKVTIRSYIDTYFEQVDPVSCVFLHKASLLSDLNKGVVDPMLLKALCAYGARLQSARHDNDSLSASWMRQVESYLLSRLQDRSLVQLQTMMLLIHYRYNSENLDNVWMLLALASRLAFAKRLNIERPSAPPVEQESNRRLMWSIWLLDRLFSGGVEDLAVAPAAKIYLRLPCNERCFSYGVPSKTQFLAPREEDDGRDMGVLAYMIRVIEIRDKILRYTKRVIIEDSSPWNTETTLRQLAGELQAFRKSLPEELQLNPQNLTFRAHSPHLTGFVMLHTYYYQCHSDLYRILIPGIRESVSHASLAATPQQFVEYCQQQCLKSATALVNFWSDVYHLDARKPIDDCCFAVSAYQCAQILHNLSDRLEENSGHTPEYWRRKLMQTLEMLSALRNSYPIVRGCISDIERIVSKFGSHTPPLQSPEQGRSVIPLDTSGQERKADVI</sequence>
<evidence type="ECO:0000313" key="8">
    <source>
        <dbReference type="EMBL" id="KAF2720948.1"/>
    </source>
</evidence>
<evidence type="ECO:0000256" key="5">
    <source>
        <dbReference type="ARBA" id="ARBA00023242"/>
    </source>
</evidence>
<dbReference type="OrthoDB" id="103349at2759"/>
<dbReference type="InterPro" id="IPR007219">
    <property type="entry name" value="XnlR_reg_dom"/>
</dbReference>
<feature type="region of interest" description="Disordered" evidence="6">
    <location>
        <begin position="110"/>
        <end position="131"/>
    </location>
</feature>
<dbReference type="PROSITE" id="PS00463">
    <property type="entry name" value="ZN2_CY6_FUNGAL_1"/>
    <property type="match status" value="1"/>
</dbReference>
<reference evidence="8" key="1">
    <citation type="journal article" date="2020" name="Stud. Mycol.">
        <title>101 Dothideomycetes genomes: a test case for predicting lifestyles and emergence of pathogens.</title>
        <authorList>
            <person name="Haridas S."/>
            <person name="Albert R."/>
            <person name="Binder M."/>
            <person name="Bloem J."/>
            <person name="Labutti K."/>
            <person name="Salamov A."/>
            <person name="Andreopoulos B."/>
            <person name="Baker S."/>
            <person name="Barry K."/>
            <person name="Bills G."/>
            <person name="Bluhm B."/>
            <person name="Cannon C."/>
            <person name="Castanera R."/>
            <person name="Culley D."/>
            <person name="Daum C."/>
            <person name="Ezra D."/>
            <person name="Gonzalez J."/>
            <person name="Henrissat B."/>
            <person name="Kuo A."/>
            <person name="Liang C."/>
            <person name="Lipzen A."/>
            <person name="Lutzoni F."/>
            <person name="Magnuson J."/>
            <person name="Mondo S."/>
            <person name="Nolan M."/>
            <person name="Ohm R."/>
            <person name="Pangilinan J."/>
            <person name="Park H.-J."/>
            <person name="Ramirez L."/>
            <person name="Alfaro M."/>
            <person name="Sun H."/>
            <person name="Tritt A."/>
            <person name="Yoshinaga Y."/>
            <person name="Zwiers L.-H."/>
            <person name="Turgeon B."/>
            <person name="Goodwin S."/>
            <person name="Spatafora J."/>
            <person name="Crous P."/>
            <person name="Grigoriev I."/>
        </authorList>
    </citation>
    <scope>NUCLEOTIDE SEQUENCE</scope>
    <source>
        <strain evidence="8">CBS 116435</strain>
    </source>
</reference>
<dbReference type="Gene3D" id="4.10.240.10">
    <property type="entry name" value="Zn(2)-C6 fungal-type DNA-binding domain"/>
    <property type="match status" value="1"/>
</dbReference>
<dbReference type="SMART" id="SM00066">
    <property type="entry name" value="GAL4"/>
    <property type="match status" value="1"/>
</dbReference>